<dbReference type="Gene3D" id="3.20.20.450">
    <property type="entry name" value="EAL domain"/>
    <property type="match status" value="1"/>
</dbReference>
<feature type="domain" description="EAL" evidence="5">
    <location>
        <begin position="563"/>
        <end position="819"/>
    </location>
</feature>
<dbReference type="InterPro" id="IPR000700">
    <property type="entry name" value="PAS-assoc_C"/>
</dbReference>
<dbReference type="Pfam" id="PF00563">
    <property type="entry name" value="EAL"/>
    <property type="match status" value="1"/>
</dbReference>
<dbReference type="Pfam" id="PF00072">
    <property type="entry name" value="Response_reg"/>
    <property type="match status" value="1"/>
</dbReference>
<dbReference type="InterPro" id="IPR001633">
    <property type="entry name" value="EAL_dom"/>
</dbReference>
<evidence type="ECO:0000259" key="5">
    <source>
        <dbReference type="PROSITE" id="PS50883"/>
    </source>
</evidence>
<dbReference type="Gene3D" id="3.30.70.270">
    <property type="match status" value="1"/>
</dbReference>
<proteinExistence type="predicted"/>
<feature type="domain" description="PAC" evidence="4">
    <location>
        <begin position="336"/>
        <end position="388"/>
    </location>
</feature>
<dbReference type="NCBIfam" id="TIGR00254">
    <property type="entry name" value="GGDEF"/>
    <property type="match status" value="1"/>
</dbReference>
<dbReference type="InterPro" id="IPR035965">
    <property type="entry name" value="PAS-like_dom_sf"/>
</dbReference>
<dbReference type="SMART" id="SM00091">
    <property type="entry name" value="PAS"/>
    <property type="match status" value="2"/>
</dbReference>
<evidence type="ECO:0000313" key="8">
    <source>
        <dbReference type="Proteomes" id="UP001594351"/>
    </source>
</evidence>
<feature type="domain" description="Response regulatory" evidence="2">
    <location>
        <begin position="6"/>
        <end position="122"/>
    </location>
</feature>
<dbReference type="Pfam" id="PF00990">
    <property type="entry name" value="GGDEF"/>
    <property type="match status" value="1"/>
</dbReference>
<dbReference type="SUPFAM" id="SSF52172">
    <property type="entry name" value="CheY-like"/>
    <property type="match status" value="1"/>
</dbReference>
<feature type="domain" description="PAS" evidence="3">
    <location>
        <begin position="140"/>
        <end position="195"/>
    </location>
</feature>
<dbReference type="CDD" id="cd01948">
    <property type="entry name" value="EAL"/>
    <property type="match status" value="1"/>
</dbReference>
<keyword evidence="8" id="KW-1185">Reference proteome</keyword>
<dbReference type="InterPro" id="IPR000014">
    <property type="entry name" value="PAS"/>
</dbReference>
<dbReference type="EMBL" id="JBHPBY010000657">
    <property type="protein sequence ID" value="MFC1853948.1"/>
    <property type="molecule type" value="Genomic_DNA"/>
</dbReference>
<evidence type="ECO:0000256" key="1">
    <source>
        <dbReference type="PROSITE-ProRule" id="PRU00169"/>
    </source>
</evidence>
<feature type="domain" description="GGDEF" evidence="6">
    <location>
        <begin position="421"/>
        <end position="554"/>
    </location>
</feature>
<dbReference type="InterPro" id="IPR035919">
    <property type="entry name" value="EAL_sf"/>
</dbReference>
<dbReference type="PROSITE" id="PS50887">
    <property type="entry name" value="GGDEF"/>
    <property type="match status" value="1"/>
</dbReference>
<dbReference type="SMART" id="SM00052">
    <property type="entry name" value="EAL"/>
    <property type="match status" value="1"/>
</dbReference>
<evidence type="ECO:0000259" key="4">
    <source>
        <dbReference type="PROSITE" id="PS50113"/>
    </source>
</evidence>
<dbReference type="CDD" id="cd01949">
    <property type="entry name" value="GGDEF"/>
    <property type="match status" value="1"/>
</dbReference>
<dbReference type="Gene3D" id="3.40.50.2300">
    <property type="match status" value="1"/>
</dbReference>
<dbReference type="InterPro" id="IPR043128">
    <property type="entry name" value="Rev_trsase/Diguanyl_cyclase"/>
</dbReference>
<dbReference type="PANTHER" id="PTHR44757:SF2">
    <property type="entry name" value="BIOFILM ARCHITECTURE MAINTENANCE PROTEIN MBAA"/>
    <property type="match status" value="1"/>
</dbReference>
<comment type="caution">
    <text evidence="1">Lacks conserved residue(s) required for the propagation of feature annotation.</text>
</comment>
<dbReference type="SUPFAM" id="SSF55785">
    <property type="entry name" value="PYP-like sensor domain (PAS domain)"/>
    <property type="match status" value="2"/>
</dbReference>
<dbReference type="InterPro" id="IPR001610">
    <property type="entry name" value="PAC"/>
</dbReference>
<comment type="caution">
    <text evidence="7">The sequence shown here is derived from an EMBL/GenBank/DDBJ whole genome shotgun (WGS) entry which is preliminary data.</text>
</comment>
<dbReference type="PROSITE" id="PS50112">
    <property type="entry name" value="PAS"/>
    <property type="match status" value="2"/>
</dbReference>
<dbReference type="PROSITE" id="PS50883">
    <property type="entry name" value="EAL"/>
    <property type="match status" value="1"/>
</dbReference>
<dbReference type="NCBIfam" id="TIGR00229">
    <property type="entry name" value="sensory_box"/>
    <property type="match status" value="2"/>
</dbReference>
<organism evidence="7 8">
    <name type="scientific">candidate division CSSED10-310 bacterium</name>
    <dbReference type="NCBI Taxonomy" id="2855610"/>
    <lineage>
        <taxon>Bacteria</taxon>
        <taxon>Bacteria division CSSED10-310</taxon>
    </lineage>
</organism>
<dbReference type="PROSITE" id="PS50113">
    <property type="entry name" value="PAC"/>
    <property type="match status" value="1"/>
</dbReference>
<dbReference type="SMART" id="SM00267">
    <property type="entry name" value="GGDEF"/>
    <property type="match status" value="1"/>
</dbReference>
<dbReference type="SMART" id="SM00448">
    <property type="entry name" value="REC"/>
    <property type="match status" value="1"/>
</dbReference>
<dbReference type="SUPFAM" id="SSF141868">
    <property type="entry name" value="EAL domain-like"/>
    <property type="match status" value="1"/>
</dbReference>
<protein>
    <submittedName>
        <fullName evidence="7">EAL domain-containing protein</fullName>
    </submittedName>
</protein>
<dbReference type="CDD" id="cd00130">
    <property type="entry name" value="PAS"/>
    <property type="match status" value="2"/>
</dbReference>
<dbReference type="SMART" id="SM00086">
    <property type="entry name" value="PAC"/>
    <property type="match status" value="2"/>
</dbReference>
<dbReference type="CDD" id="cd00156">
    <property type="entry name" value="REC"/>
    <property type="match status" value="1"/>
</dbReference>
<feature type="domain" description="PAS" evidence="3">
    <location>
        <begin position="260"/>
        <end position="325"/>
    </location>
</feature>
<accession>A0ABV6Z6J6</accession>
<dbReference type="InterPro" id="IPR001789">
    <property type="entry name" value="Sig_transdc_resp-reg_receiver"/>
</dbReference>
<sequence length="821" mass="94066">MGSQLKVLIISDSEADGLLIQKHVQQAGYDLCLARVDQLKSMVRALEQQTFDIIISEYSLPGMDALEALRLLKEKKIEAPFVIISRCASPEKIVQAMKAGADDYITTDHLDRLIPVLDRELHTRERQRRLVQGENSLRMSEEQYRTLIEQASDGIFIIDNEANVLDANPAGCALLNYTKAELLTMKFTDAITPQELREKPLQLETMKTGKTFMVERNLIRKNGTLVPVEISAKKLLEGLIQGIVRDISTRKKAAEALRESEERYALAARGANDGLWDWNLKDVEIYFSPRWKSMLGYQEDEISSSPDEWFERAHPDDIARLKTELLAHFHGRSPHFECEYRIKHKDNTYRWVLTKGLAFRNKEGGATRIAGSQTDIHDRKMAEQQLLYDAFHDTLTGLPNRALFTDRLGQSIQRVIRYADYHFAVLVLDLDRFKVINDSLGHTLGDKLLVEIADRLKLCLRQVDTIAYLGGDEYALLLDDIHDDGDATRIAERIQNALKSPITLNKHELVTTVSIGITTDTSSYKNPDYYLRDADIAMYRAKAAGGARYVIFDEKMHSRAMGLLQLETDLRLAYERQEFLIYYQPIIDLKTGYLVSFEALLRWQHPRRGLVMPADFITNADDTGLLIFLDRWVMKEASSQLKRWQEHYSLPQQLSMNVNLTSKQFSKTDFLDYVADILKSTKIDPQCLQLEIVESTIMEKNEHTNTLLSQLKSLGLKLSIDDFGMGYSSLSYLHQFPIDTLKIDRSFLKQMSLQDNKSEIVVTIISLAHNLGMDVMAEGVESEKHLHHLRALDCDYAQGFYISKPLNAQDAEKFMMEYRRF</sequence>
<evidence type="ECO:0000259" key="2">
    <source>
        <dbReference type="PROSITE" id="PS50110"/>
    </source>
</evidence>
<dbReference type="Gene3D" id="3.30.450.20">
    <property type="entry name" value="PAS domain"/>
    <property type="match status" value="2"/>
</dbReference>
<dbReference type="SUPFAM" id="SSF55073">
    <property type="entry name" value="Nucleotide cyclase"/>
    <property type="match status" value="1"/>
</dbReference>
<dbReference type="Proteomes" id="UP001594351">
    <property type="component" value="Unassembled WGS sequence"/>
</dbReference>
<dbReference type="Pfam" id="PF08447">
    <property type="entry name" value="PAS_3"/>
    <property type="match status" value="1"/>
</dbReference>
<evidence type="ECO:0000313" key="7">
    <source>
        <dbReference type="EMBL" id="MFC1853948.1"/>
    </source>
</evidence>
<dbReference type="InterPro" id="IPR029787">
    <property type="entry name" value="Nucleotide_cyclase"/>
</dbReference>
<gene>
    <name evidence="7" type="ORF">ACFL27_27505</name>
</gene>
<dbReference type="InterPro" id="IPR052155">
    <property type="entry name" value="Biofilm_reg_signaling"/>
</dbReference>
<reference evidence="7 8" key="1">
    <citation type="submission" date="2024-09" db="EMBL/GenBank/DDBJ databases">
        <title>Laminarin stimulates single cell rates of sulfate reduction while oxygen inhibits transcriptomic activity in coastal marine sediment.</title>
        <authorList>
            <person name="Lindsay M."/>
            <person name="Orcutt B."/>
            <person name="Emerson D."/>
            <person name="Stepanauskas R."/>
            <person name="D'Angelo T."/>
        </authorList>
    </citation>
    <scope>NUCLEOTIDE SEQUENCE [LARGE SCALE GENOMIC DNA]</scope>
    <source>
        <strain evidence="7">SAG AM-311-K15</strain>
    </source>
</reference>
<evidence type="ECO:0000259" key="6">
    <source>
        <dbReference type="PROSITE" id="PS50887"/>
    </source>
</evidence>
<dbReference type="Pfam" id="PF13426">
    <property type="entry name" value="PAS_9"/>
    <property type="match status" value="1"/>
</dbReference>
<dbReference type="PROSITE" id="PS50110">
    <property type="entry name" value="RESPONSE_REGULATORY"/>
    <property type="match status" value="1"/>
</dbReference>
<name>A0ABV6Z6J6_UNCC1</name>
<evidence type="ECO:0000259" key="3">
    <source>
        <dbReference type="PROSITE" id="PS50112"/>
    </source>
</evidence>
<dbReference type="InterPro" id="IPR011006">
    <property type="entry name" value="CheY-like_superfamily"/>
</dbReference>
<dbReference type="PANTHER" id="PTHR44757">
    <property type="entry name" value="DIGUANYLATE CYCLASE DGCP"/>
    <property type="match status" value="1"/>
</dbReference>
<dbReference type="InterPro" id="IPR000160">
    <property type="entry name" value="GGDEF_dom"/>
</dbReference>
<dbReference type="InterPro" id="IPR013655">
    <property type="entry name" value="PAS_fold_3"/>
</dbReference>